<dbReference type="GeneID" id="1478064"/>
<dbReference type="InterPro" id="IPR029052">
    <property type="entry name" value="Metallo-depent_PP-like"/>
</dbReference>
<dbReference type="EMBL" id="DUJS01000004">
    <property type="protein sequence ID" value="HII70938.1"/>
    <property type="molecule type" value="Genomic_DNA"/>
</dbReference>
<evidence type="ECO:0000313" key="3">
    <source>
        <dbReference type="Proteomes" id="UP000619545"/>
    </source>
</evidence>
<dbReference type="AlphaFoldDB" id="A0A832WB97"/>
<dbReference type="SUPFAM" id="SSF56300">
    <property type="entry name" value="Metallo-dependent phosphatases"/>
    <property type="match status" value="1"/>
</dbReference>
<gene>
    <name evidence="2" type="ORF">HA336_06890</name>
</gene>
<dbReference type="Pfam" id="PF00149">
    <property type="entry name" value="Metallophos"/>
    <property type="match status" value="1"/>
</dbReference>
<dbReference type="OMA" id="AVPGNCD"/>
<dbReference type="GO" id="GO:0016787">
    <property type="term" value="F:hydrolase activity"/>
    <property type="evidence" value="ECO:0007669"/>
    <property type="project" value="InterPro"/>
</dbReference>
<dbReference type="CDD" id="cd07392">
    <property type="entry name" value="MPP_PAE1087"/>
    <property type="match status" value="1"/>
</dbReference>
<feature type="domain" description="Calcineurin-like phosphoesterase" evidence="1">
    <location>
        <begin position="5"/>
        <end position="181"/>
    </location>
</feature>
<accession>A0A832WB97</accession>
<dbReference type="RefSeq" id="WP_011019837.1">
    <property type="nucleotide sequence ID" value="NZ_DUJS01000004.1"/>
</dbReference>
<name>A0A832WB97_9EURY</name>
<proteinExistence type="predicted"/>
<dbReference type="Gene3D" id="3.60.21.10">
    <property type="match status" value="1"/>
</dbReference>
<dbReference type="PANTHER" id="PTHR37523">
    <property type="entry name" value="METALLOPHOSPHOESTERASE"/>
    <property type="match status" value="1"/>
</dbReference>
<dbReference type="PANTHER" id="PTHR37523:SF1">
    <property type="entry name" value="CALCINEURIN-LIKE PHOSPHOESTERASE DOMAIN-CONTAINING PROTEIN"/>
    <property type="match status" value="1"/>
</dbReference>
<reference evidence="2" key="1">
    <citation type="journal article" date="2020" name="bioRxiv">
        <title>A rank-normalized archaeal taxonomy based on genome phylogeny resolves widespread incomplete and uneven classifications.</title>
        <authorList>
            <person name="Rinke C."/>
            <person name="Chuvochina M."/>
            <person name="Mussig A.J."/>
            <person name="Chaumeil P.-A."/>
            <person name="Waite D.W."/>
            <person name="Whitman W.B."/>
            <person name="Parks D.H."/>
            <person name="Hugenholtz P."/>
        </authorList>
    </citation>
    <scope>NUCLEOTIDE SEQUENCE</scope>
    <source>
        <strain evidence="2">UBA8853</strain>
    </source>
</reference>
<evidence type="ECO:0000313" key="2">
    <source>
        <dbReference type="EMBL" id="HII70938.1"/>
    </source>
</evidence>
<dbReference type="InterPro" id="IPR004843">
    <property type="entry name" value="Calcineurin-like_PHP"/>
</dbReference>
<sequence>MIGIATADFHGDVEKAEQVAEKAADEDADVIFVAGDVSDFNLEDPAQVAEEIVDVLKEHGQEIMAVPGNCDTPEVVRVLDTSGVSVHLKVKHIGRYDVVGMGGSNPTPFDTPLEFEEDVIESRLRELMNSTDEPVILLTHAPPKDTAVDKVEAGDHVGSEAIRKIVEEFQPKLHICAHIHEAAGEDELGNTRVINPGPGGTVVVEL</sequence>
<dbReference type="InterPro" id="IPR041733">
    <property type="entry name" value="PAE1087_MPP"/>
</dbReference>
<evidence type="ECO:0000259" key="1">
    <source>
        <dbReference type="Pfam" id="PF00149"/>
    </source>
</evidence>
<organism evidence="2 3">
    <name type="scientific">Methanopyrus kandleri</name>
    <dbReference type="NCBI Taxonomy" id="2320"/>
    <lineage>
        <taxon>Archaea</taxon>
        <taxon>Methanobacteriati</taxon>
        <taxon>Methanobacteriota</taxon>
        <taxon>Methanomada group</taxon>
        <taxon>Methanopyri</taxon>
        <taxon>Methanopyrales</taxon>
        <taxon>Methanopyraceae</taxon>
        <taxon>Methanopyrus</taxon>
    </lineage>
</organism>
<comment type="caution">
    <text evidence="2">The sequence shown here is derived from an EMBL/GenBank/DDBJ whole genome shotgun (WGS) entry which is preliminary data.</text>
</comment>
<dbReference type="Proteomes" id="UP000619545">
    <property type="component" value="Unassembled WGS sequence"/>
</dbReference>
<protein>
    <submittedName>
        <fullName evidence="2">Metallophosphoesterase</fullName>
    </submittedName>
</protein>